<organism evidence="2 3">
    <name type="scientific">Methylobacterium indicum</name>
    <dbReference type="NCBI Taxonomy" id="1775910"/>
    <lineage>
        <taxon>Bacteria</taxon>
        <taxon>Pseudomonadati</taxon>
        <taxon>Pseudomonadota</taxon>
        <taxon>Alphaproteobacteria</taxon>
        <taxon>Hyphomicrobiales</taxon>
        <taxon>Methylobacteriaceae</taxon>
        <taxon>Methylobacterium</taxon>
    </lineage>
</organism>
<evidence type="ECO:0000313" key="3">
    <source>
        <dbReference type="Proteomes" id="UP000663508"/>
    </source>
</evidence>
<dbReference type="RefSeq" id="WP_207183310.1">
    <property type="nucleotide sequence ID" value="NZ_AP024145.1"/>
</dbReference>
<dbReference type="AlphaFoldDB" id="A0A8H8WUN0"/>
<dbReference type="EMBL" id="AP024145">
    <property type="protein sequence ID" value="BCM84507.1"/>
    <property type="molecule type" value="Genomic_DNA"/>
</dbReference>
<evidence type="ECO:0000256" key="1">
    <source>
        <dbReference type="SAM" id="MobiDB-lite"/>
    </source>
</evidence>
<proteinExistence type="predicted"/>
<evidence type="ECO:0000313" key="2">
    <source>
        <dbReference type="EMBL" id="BCM84507.1"/>
    </source>
</evidence>
<protein>
    <submittedName>
        <fullName evidence="2">Uncharacterized protein</fullName>
    </submittedName>
</protein>
<name>A0A8H8WUN0_9HYPH</name>
<feature type="region of interest" description="Disordered" evidence="1">
    <location>
        <begin position="27"/>
        <end position="82"/>
    </location>
</feature>
<dbReference type="Proteomes" id="UP000663508">
    <property type="component" value="Chromosome"/>
</dbReference>
<dbReference type="KEGG" id="mind:mvi_29680"/>
<reference evidence="2" key="1">
    <citation type="submission" date="2020-11" db="EMBL/GenBank/DDBJ databases">
        <title>Complete genome sequence of a novel pathogenic Methylobacterium strain isolated from rice in Vietnam.</title>
        <authorList>
            <person name="Lai K."/>
            <person name="Okazaki S."/>
            <person name="Higashi K."/>
            <person name="Mori H."/>
            <person name="Toyoda A."/>
            <person name="Kurokawa K."/>
        </authorList>
    </citation>
    <scope>NUCLEOTIDE SEQUENCE</scope>
    <source>
        <strain evidence="2">VL1</strain>
    </source>
</reference>
<gene>
    <name evidence="2" type="ORF">mvi_29680</name>
</gene>
<accession>A0A8H8WUN0</accession>
<sequence length="82" mass="8482">MPDFSAERLSDLLAGDPERLADLRALLGAPSGSDAGDRPETRRKGGAAPASRQVPPGPREAGRPAVARTRSAPAPILAMPEN</sequence>